<accession>A0A7E4W5W3</accession>
<dbReference type="Proteomes" id="UP000492821">
    <property type="component" value="Unassembled WGS sequence"/>
</dbReference>
<protein>
    <submittedName>
        <fullName evidence="2">Uncharacterized protein</fullName>
    </submittedName>
</protein>
<evidence type="ECO:0000313" key="1">
    <source>
        <dbReference type="Proteomes" id="UP000492821"/>
    </source>
</evidence>
<evidence type="ECO:0000313" key="2">
    <source>
        <dbReference type="WBParaSite" id="Pan_g6713.t1"/>
    </source>
</evidence>
<name>A0A7E4W5W3_PANRE</name>
<sequence>MGKEKRHEAGEDHRPPAVVVGDVCSGSFLPRAEGPESGDWMDHVVAHLRCPWTSSIWCASGGWRGRGLMAFIREEGERLVRGQGRGEEGQRIECL</sequence>
<organism evidence="1 2">
    <name type="scientific">Panagrellus redivivus</name>
    <name type="common">Microworm</name>
    <dbReference type="NCBI Taxonomy" id="6233"/>
    <lineage>
        <taxon>Eukaryota</taxon>
        <taxon>Metazoa</taxon>
        <taxon>Ecdysozoa</taxon>
        <taxon>Nematoda</taxon>
        <taxon>Chromadorea</taxon>
        <taxon>Rhabditida</taxon>
        <taxon>Tylenchina</taxon>
        <taxon>Panagrolaimomorpha</taxon>
        <taxon>Panagrolaimoidea</taxon>
        <taxon>Panagrolaimidae</taxon>
        <taxon>Panagrellus</taxon>
    </lineage>
</organism>
<reference evidence="2" key="2">
    <citation type="submission" date="2020-10" db="UniProtKB">
        <authorList>
            <consortium name="WormBaseParasite"/>
        </authorList>
    </citation>
    <scope>IDENTIFICATION</scope>
</reference>
<proteinExistence type="predicted"/>
<dbReference type="AlphaFoldDB" id="A0A7E4W5W3"/>
<keyword evidence="1" id="KW-1185">Reference proteome</keyword>
<dbReference type="WBParaSite" id="Pan_g6713.t1">
    <property type="protein sequence ID" value="Pan_g6713.t1"/>
    <property type="gene ID" value="Pan_g6713"/>
</dbReference>
<reference evidence="1" key="1">
    <citation type="journal article" date="2013" name="Genetics">
        <title>The draft genome and transcriptome of Panagrellus redivivus are shaped by the harsh demands of a free-living lifestyle.</title>
        <authorList>
            <person name="Srinivasan J."/>
            <person name="Dillman A.R."/>
            <person name="Macchietto M.G."/>
            <person name="Heikkinen L."/>
            <person name="Lakso M."/>
            <person name="Fracchia K.M."/>
            <person name="Antoshechkin I."/>
            <person name="Mortazavi A."/>
            <person name="Wong G."/>
            <person name="Sternberg P.W."/>
        </authorList>
    </citation>
    <scope>NUCLEOTIDE SEQUENCE [LARGE SCALE GENOMIC DNA]</scope>
    <source>
        <strain evidence="1">MT8872</strain>
    </source>
</reference>